<dbReference type="InterPro" id="IPR008964">
    <property type="entry name" value="Invasin/intimin_cell_adhesion"/>
</dbReference>
<dbReference type="EMBL" id="RHHQ01000012">
    <property type="protein sequence ID" value="RNB87282.1"/>
    <property type="molecule type" value="Genomic_DNA"/>
</dbReference>
<name>A0A3M8DGR4_9BACL</name>
<dbReference type="Pfam" id="PF02368">
    <property type="entry name" value="Big_2"/>
    <property type="match status" value="1"/>
</dbReference>
<dbReference type="RefSeq" id="WP_122918980.1">
    <property type="nucleotide sequence ID" value="NZ_RHHQ01000012.1"/>
</dbReference>
<accession>A0A3M8DGR4</accession>
<sequence>MERVRFLVQKQKKGGSKADVTEKAEWLTSDKSVATVINGIITAVVAPGSTTIYIKKQKSPFTISVNKAPFFYP</sequence>
<proteinExistence type="predicted"/>
<evidence type="ECO:0000313" key="2">
    <source>
        <dbReference type="EMBL" id="RNB87282.1"/>
    </source>
</evidence>
<dbReference type="Proteomes" id="UP000271031">
    <property type="component" value="Unassembled WGS sequence"/>
</dbReference>
<protein>
    <submittedName>
        <fullName evidence="2">Ig-like domain-containing protein</fullName>
    </submittedName>
</protein>
<evidence type="ECO:0000259" key="1">
    <source>
        <dbReference type="Pfam" id="PF02368"/>
    </source>
</evidence>
<dbReference type="OrthoDB" id="503324at2"/>
<gene>
    <name evidence="2" type="ORF">EDM56_16565</name>
</gene>
<feature type="domain" description="BIG2" evidence="1">
    <location>
        <begin position="9"/>
        <end position="57"/>
    </location>
</feature>
<dbReference type="InterPro" id="IPR003343">
    <property type="entry name" value="Big_2"/>
</dbReference>
<dbReference type="Gene3D" id="2.60.40.1080">
    <property type="match status" value="1"/>
</dbReference>
<keyword evidence="3" id="KW-1185">Reference proteome</keyword>
<reference evidence="2 3" key="1">
    <citation type="submission" date="2018-10" db="EMBL/GenBank/DDBJ databases">
        <title>Phylogenomics of Brevibacillus.</title>
        <authorList>
            <person name="Dunlap C."/>
        </authorList>
    </citation>
    <scope>NUCLEOTIDE SEQUENCE [LARGE SCALE GENOMIC DNA]</scope>
    <source>
        <strain evidence="2 3">JCM 15716</strain>
    </source>
</reference>
<organism evidence="2 3">
    <name type="scientific">Brevibacillus fluminis</name>
    <dbReference type="NCBI Taxonomy" id="511487"/>
    <lineage>
        <taxon>Bacteria</taxon>
        <taxon>Bacillati</taxon>
        <taxon>Bacillota</taxon>
        <taxon>Bacilli</taxon>
        <taxon>Bacillales</taxon>
        <taxon>Paenibacillaceae</taxon>
        <taxon>Brevibacillus</taxon>
    </lineage>
</organism>
<evidence type="ECO:0000313" key="3">
    <source>
        <dbReference type="Proteomes" id="UP000271031"/>
    </source>
</evidence>
<comment type="caution">
    <text evidence="2">The sequence shown here is derived from an EMBL/GenBank/DDBJ whole genome shotgun (WGS) entry which is preliminary data.</text>
</comment>
<dbReference type="AlphaFoldDB" id="A0A3M8DGR4"/>
<dbReference type="SUPFAM" id="SSF49373">
    <property type="entry name" value="Invasin/intimin cell-adhesion fragments"/>
    <property type="match status" value="1"/>
</dbReference>